<sequence length="353" mass="39581">MEFQATKCEVVGKNDKNFIPKTDADQLRGIPHLRPKAETFAALLKLRSQINSCSHEFFGNSGCVHVDTPMISVNDCEGAGEAFVVKAQKDDDFFGYTDVFLPVSGQLHLESIVGSIPRVYTMGTAFRAEKSLSRQHMAEFRMLEAEFGFVNTVDELCDVVEDYLRFVAKRLSSESLRNEIEKAAEGYTSKDSKSLVEMCANVSRFPRLTYDEAIQVLAEKDVKVPRDGFKKAHELKLVEILDSPVFVTHFPADQKPFYMKREGDKAACFDLLAPFVGELAGGSLRENDANLLEERLPSEATANLDWYLELKRCGQPPSGGFGIGVERLIQACLRVVNIKDTVAFPRWFKHCKC</sequence>
<evidence type="ECO:0000256" key="5">
    <source>
        <dbReference type="ARBA" id="ARBA00023146"/>
    </source>
</evidence>
<dbReference type="PANTHER" id="PTHR22594:SF34">
    <property type="entry name" value="ASPARAGINE--TRNA LIGASE, MITOCHONDRIAL-RELATED"/>
    <property type="match status" value="1"/>
</dbReference>
<reference evidence="7 8" key="1">
    <citation type="journal article" date="2015" name="Genome Biol.">
        <title>Comparative genomics of Steinernema reveals deeply conserved gene regulatory networks.</title>
        <authorList>
            <person name="Dillman A.R."/>
            <person name="Macchietto M."/>
            <person name="Porter C.F."/>
            <person name="Rogers A."/>
            <person name="Williams B."/>
            <person name="Antoshechkin I."/>
            <person name="Lee M.M."/>
            <person name="Goodwin Z."/>
            <person name="Lu X."/>
            <person name="Lewis E.E."/>
            <person name="Goodrich-Blair H."/>
            <person name="Stock S.P."/>
            <person name="Adams B.J."/>
            <person name="Sternberg P.W."/>
            <person name="Mortazavi A."/>
        </authorList>
    </citation>
    <scope>NUCLEOTIDE SEQUENCE [LARGE SCALE GENOMIC DNA]</scope>
    <source>
        <strain evidence="7 8">ALL</strain>
    </source>
</reference>
<dbReference type="SUPFAM" id="SSF55681">
    <property type="entry name" value="Class II aaRS and biotin synthetases"/>
    <property type="match status" value="1"/>
</dbReference>
<gene>
    <name evidence="7" type="ORF">L596_023537</name>
</gene>
<dbReference type="InterPro" id="IPR004364">
    <property type="entry name" value="Aa-tRNA-synt_II"/>
</dbReference>
<evidence type="ECO:0000256" key="3">
    <source>
        <dbReference type="ARBA" id="ARBA00022840"/>
    </source>
</evidence>
<keyword evidence="8" id="KW-1185">Reference proteome</keyword>
<evidence type="ECO:0000256" key="4">
    <source>
        <dbReference type="ARBA" id="ARBA00022917"/>
    </source>
</evidence>
<comment type="caution">
    <text evidence="7">The sequence shown here is derived from an EMBL/GenBank/DDBJ whole genome shotgun (WGS) entry which is preliminary data.</text>
</comment>
<dbReference type="InterPro" id="IPR002312">
    <property type="entry name" value="Asp/Asn-tRNA-synth_IIb"/>
</dbReference>
<dbReference type="Proteomes" id="UP000298663">
    <property type="component" value="Unassembled WGS sequence"/>
</dbReference>
<dbReference type="GO" id="GO:0005524">
    <property type="term" value="F:ATP binding"/>
    <property type="evidence" value="ECO:0007669"/>
    <property type="project" value="UniProtKB-KW"/>
</dbReference>
<dbReference type="STRING" id="34508.A0A4V5ZZH0"/>
<reference evidence="7 8" key="2">
    <citation type="journal article" date="2019" name="G3 (Bethesda)">
        <title>Hybrid Assembly of the Genome of the Entomopathogenic Nematode Steinernema carpocapsae Identifies the X-Chromosome.</title>
        <authorList>
            <person name="Serra L."/>
            <person name="Macchietto M."/>
            <person name="Macias-Munoz A."/>
            <person name="McGill C.J."/>
            <person name="Rodriguez I.M."/>
            <person name="Rodriguez B."/>
            <person name="Murad R."/>
            <person name="Mortazavi A."/>
        </authorList>
    </citation>
    <scope>NUCLEOTIDE SEQUENCE [LARGE SCALE GENOMIC DNA]</scope>
    <source>
        <strain evidence="7 8">ALL</strain>
    </source>
</reference>
<dbReference type="InterPro" id="IPR006195">
    <property type="entry name" value="aa-tRNA-synth_II"/>
</dbReference>
<proteinExistence type="predicted"/>
<keyword evidence="5" id="KW-0030">Aminoacyl-tRNA synthetase</keyword>
<evidence type="ECO:0000256" key="2">
    <source>
        <dbReference type="ARBA" id="ARBA00022741"/>
    </source>
</evidence>
<dbReference type="PRINTS" id="PR01042">
    <property type="entry name" value="TRNASYNTHASP"/>
</dbReference>
<evidence type="ECO:0000313" key="8">
    <source>
        <dbReference type="Proteomes" id="UP000298663"/>
    </source>
</evidence>
<name>A0A4V5ZZH0_STECR</name>
<keyword evidence="1" id="KW-0436">Ligase</keyword>
<dbReference type="GO" id="GO:0004816">
    <property type="term" value="F:asparagine-tRNA ligase activity"/>
    <property type="evidence" value="ECO:0007669"/>
    <property type="project" value="TreeGrafter"/>
</dbReference>
<dbReference type="Gene3D" id="3.30.930.10">
    <property type="entry name" value="Bira Bifunctional Protein, Domain 2"/>
    <property type="match status" value="1"/>
</dbReference>
<evidence type="ECO:0000313" key="7">
    <source>
        <dbReference type="EMBL" id="TKR67375.1"/>
    </source>
</evidence>
<evidence type="ECO:0000256" key="1">
    <source>
        <dbReference type="ARBA" id="ARBA00022598"/>
    </source>
</evidence>
<organism evidence="7 8">
    <name type="scientific">Steinernema carpocapsae</name>
    <name type="common">Entomopathogenic nematode</name>
    <dbReference type="NCBI Taxonomy" id="34508"/>
    <lineage>
        <taxon>Eukaryota</taxon>
        <taxon>Metazoa</taxon>
        <taxon>Ecdysozoa</taxon>
        <taxon>Nematoda</taxon>
        <taxon>Chromadorea</taxon>
        <taxon>Rhabditida</taxon>
        <taxon>Tylenchina</taxon>
        <taxon>Panagrolaimomorpha</taxon>
        <taxon>Strongyloidoidea</taxon>
        <taxon>Steinernematidae</taxon>
        <taxon>Steinernema</taxon>
    </lineage>
</organism>
<evidence type="ECO:0000259" key="6">
    <source>
        <dbReference type="PROSITE" id="PS50862"/>
    </source>
</evidence>
<dbReference type="OrthoDB" id="360585at2759"/>
<dbReference type="PANTHER" id="PTHR22594">
    <property type="entry name" value="ASPARTYL/LYSYL-TRNA SYNTHETASE"/>
    <property type="match status" value="1"/>
</dbReference>
<feature type="domain" description="Aminoacyl-transfer RNA synthetases class-II family profile" evidence="6">
    <location>
        <begin position="44"/>
        <end position="345"/>
    </location>
</feature>
<dbReference type="PROSITE" id="PS50862">
    <property type="entry name" value="AA_TRNA_LIGASE_II"/>
    <property type="match status" value="1"/>
</dbReference>
<dbReference type="Pfam" id="PF00152">
    <property type="entry name" value="tRNA-synt_2"/>
    <property type="match status" value="1"/>
</dbReference>
<keyword evidence="4" id="KW-0648">Protein biosynthesis</keyword>
<keyword evidence="2" id="KW-0547">Nucleotide-binding</keyword>
<dbReference type="GO" id="GO:0006421">
    <property type="term" value="P:asparaginyl-tRNA aminoacylation"/>
    <property type="evidence" value="ECO:0007669"/>
    <property type="project" value="TreeGrafter"/>
</dbReference>
<dbReference type="AlphaFoldDB" id="A0A4V5ZZH0"/>
<keyword evidence="3" id="KW-0067">ATP-binding</keyword>
<dbReference type="InterPro" id="IPR045864">
    <property type="entry name" value="aa-tRNA-synth_II/BPL/LPL"/>
</dbReference>
<dbReference type="GO" id="GO:0005739">
    <property type="term" value="C:mitochondrion"/>
    <property type="evidence" value="ECO:0007669"/>
    <property type="project" value="TreeGrafter"/>
</dbReference>
<dbReference type="EMBL" id="AZBU02000008">
    <property type="protein sequence ID" value="TKR67375.1"/>
    <property type="molecule type" value="Genomic_DNA"/>
</dbReference>
<protein>
    <recommendedName>
        <fullName evidence="6">Aminoacyl-transfer RNA synthetases class-II family profile domain-containing protein</fullName>
    </recommendedName>
</protein>
<accession>A0A4V5ZZH0</accession>